<sequence length="102" mass="12166">MILREFATHWCPNIFIFASRCARILRGMRQSSSRHPFLNGIPLRFFERRAEKGSREWRIFDAVRDERADNYPYEYSARRAARKRTGDDVNKTQPAVRASRFI</sequence>
<evidence type="ECO:0000313" key="3">
    <source>
        <dbReference type="Proteomes" id="UP000231379"/>
    </source>
</evidence>
<comment type="caution">
    <text evidence="2">The sequence shown here is derived from an EMBL/GenBank/DDBJ whole genome shotgun (WGS) entry which is preliminary data.</text>
</comment>
<feature type="region of interest" description="Disordered" evidence="1">
    <location>
        <begin position="82"/>
        <end position="102"/>
    </location>
</feature>
<evidence type="ECO:0000313" key="2">
    <source>
        <dbReference type="EMBL" id="PIR82556.1"/>
    </source>
</evidence>
<accession>A0A2H0UA30</accession>
<protein>
    <submittedName>
        <fullName evidence="2">Uncharacterized protein</fullName>
    </submittedName>
</protein>
<dbReference type="Proteomes" id="UP000231379">
    <property type="component" value="Unassembled WGS sequence"/>
</dbReference>
<dbReference type="AlphaFoldDB" id="A0A2H0UA30"/>
<name>A0A2H0UA30_9BACT</name>
<gene>
    <name evidence="2" type="ORF">COU20_02030</name>
</gene>
<reference evidence="3" key="1">
    <citation type="submission" date="2017-09" db="EMBL/GenBank/DDBJ databases">
        <title>Depth-based differentiation of microbial function through sediment-hosted aquifers and enrichment of novel symbionts in the deep terrestrial subsurface.</title>
        <authorList>
            <person name="Probst A.J."/>
            <person name="Ladd B."/>
            <person name="Jarett J.K."/>
            <person name="Geller-Mcgrath D.E."/>
            <person name="Sieber C.M.K."/>
            <person name="Emerson J.B."/>
            <person name="Anantharaman K."/>
            <person name="Thomas B.C."/>
            <person name="Malmstrom R."/>
            <person name="Stieglmeier M."/>
            <person name="Klingl A."/>
            <person name="Woyke T."/>
            <person name="Ryan C.M."/>
            <person name="Banfield J.F."/>
        </authorList>
    </citation>
    <scope>NUCLEOTIDE SEQUENCE [LARGE SCALE GENOMIC DNA]</scope>
</reference>
<organism evidence="2 3">
    <name type="scientific">Candidatus Kaiserbacteria bacterium CG10_big_fil_rev_8_21_14_0_10_59_10</name>
    <dbReference type="NCBI Taxonomy" id="1974612"/>
    <lineage>
        <taxon>Bacteria</taxon>
        <taxon>Candidatus Kaiseribacteriota</taxon>
    </lineage>
</organism>
<dbReference type="EMBL" id="PFBM01000012">
    <property type="protein sequence ID" value="PIR82556.1"/>
    <property type="molecule type" value="Genomic_DNA"/>
</dbReference>
<evidence type="ECO:0000256" key="1">
    <source>
        <dbReference type="SAM" id="MobiDB-lite"/>
    </source>
</evidence>
<proteinExistence type="predicted"/>